<dbReference type="Proteomes" id="UP001229346">
    <property type="component" value="Unassembled WGS sequence"/>
</dbReference>
<comment type="similarity">
    <text evidence="2 8">Belongs to the PHP hydrolase family. HisK subfamily.</text>
</comment>
<evidence type="ECO:0000256" key="3">
    <source>
        <dbReference type="ARBA" id="ARBA00013085"/>
    </source>
</evidence>
<accession>A0ABT9U0I8</accession>
<comment type="catalytic activity">
    <reaction evidence="7 8">
        <text>L-histidinol phosphate + H2O = L-histidinol + phosphate</text>
        <dbReference type="Rhea" id="RHEA:14465"/>
        <dbReference type="ChEBI" id="CHEBI:15377"/>
        <dbReference type="ChEBI" id="CHEBI:43474"/>
        <dbReference type="ChEBI" id="CHEBI:57699"/>
        <dbReference type="ChEBI" id="CHEBI:57980"/>
        <dbReference type="EC" id="3.1.3.15"/>
    </reaction>
</comment>
<dbReference type="PANTHER" id="PTHR21039">
    <property type="entry name" value="HISTIDINOL PHOSPHATASE-RELATED"/>
    <property type="match status" value="1"/>
</dbReference>
<evidence type="ECO:0000256" key="1">
    <source>
        <dbReference type="ARBA" id="ARBA00004970"/>
    </source>
</evidence>
<dbReference type="InterPro" id="IPR016195">
    <property type="entry name" value="Pol/histidinol_Pase-like"/>
</dbReference>
<gene>
    <name evidence="10" type="ORF">J2T15_002202</name>
</gene>
<dbReference type="EMBL" id="JAUSSU010000004">
    <property type="protein sequence ID" value="MDQ0112767.1"/>
    <property type="molecule type" value="Genomic_DNA"/>
</dbReference>
<evidence type="ECO:0000256" key="2">
    <source>
        <dbReference type="ARBA" id="ARBA00009152"/>
    </source>
</evidence>
<proteinExistence type="inferred from homology"/>
<dbReference type="PANTHER" id="PTHR21039:SF0">
    <property type="entry name" value="HISTIDINOL-PHOSPHATASE"/>
    <property type="match status" value="1"/>
</dbReference>
<reference evidence="10 11" key="1">
    <citation type="submission" date="2023-07" db="EMBL/GenBank/DDBJ databases">
        <title>Sorghum-associated microbial communities from plants grown in Nebraska, USA.</title>
        <authorList>
            <person name="Schachtman D."/>
        </authorList>
    </citation>
    <scope>NUCLEOTIDE SEQUENCE [LARGE SCALE GENOMIC DNA]</scope>
    <source>
        <strain evidence="10 11">CC482</strain>
    </source>
</reference>
<keyword evidence="4 8" id="KW-0028">Amino-acid biosynthesis</keyword>
<dbReference type="NCBIfam" id="TIGR01856">
    <property type="entry name" value="hisJ_fam"/>
    <property type="match status" value="1"/>
</dbReference>
<evidence type="ECO:0000313" key="11">
    <source>
        <dbReference type="Proteomes" id="UP001229346"/>
    </source>
</evidence>
<dbReference type="Gene3D" id="3.20.20.140">
    <property type="entry name" value="Metal-dependent hydrolases"/>
    <property type="match status" value="1"/>
</dbReference>
<name>A0ABT9U0I8_PAEHA</name>
<dbReference type="InterPro" id="IPR004013">
    <property type="entry name" value="PHP_dom"/>
</dbReference>
<keyword evidence="6 8" id="KW-0368">Histidine biosynthesis</keyword>
<keyword evidence="5 8" id="KW-0378">Hydrolase</keyword>
<keyword evidence="11" id="KW-1185">Reference proteome</keyword>
<comment type="pathway">
    <text evidence="1 8">Amino-acid biosynthesis; L-histidine biosynthesis; L-histidine from 5-phospho-alpha-D-ribose 1-diphosphate: step 8/9.</text>
</comment>
<organism evidence="10 11">
    <name type="scientific">Paenibacillus harenae</name>
    <dbReference type="NCBI Taxonomy" id="306543"/>
    <lineage>
        <taxon>Bacteria</taxon>
        <taxon>Bacillati</taxon>
        <taxon>Bacillota</taxon>
        <taxon>Bacilli</taxon>
        <taxon>Bacillales</taxon>
        <taxon>Paenibacillaceae</taxon>
        <taxon>Paenibacillus</taxon>
    </lineage>
</organism>
<dbReference type="Pfam" id="PF02811">
    <property type="entry name" value="PHP"/>
    <property type="match status" value="1"/>
</dbReference>
<comment type="caution">
    <text evidence="10">The sequence shown here is derived from an EMBL/GenBank/DDBJ whole genome shotgun (WGS) entry which is preliminary data.</text>
</comment>
<dbReference type="CDD" id="cd12110">
    <property type="entry name" value="PHP_HisPPase_Hisj_like"/>
    <property type="match status" value="1"/>
</dbReference>
<evidence type="ECO:0000256" key="5">
    <source>
        <dbReference type="ARBA" id="ARBA00022801"/>
    </source>
</evidence>
<protein>
    <recommendedName>
        <fullName evidence="3 8">Histidinol-phosphatase</fullName>
        <shortName evidence="8">HolPase</shortName>
        <ecNumber evidence="3 8">3.1.3.15</ecNumber>
    </recommendedName>
</protein>
<evidence type="ECO:0000313" key="10">
    <source>
        <dbReference type="EMBL" id="MDQ0112767.1"/>
    </source>
</evidence>
<dbReference type="Pfam" id="PF13263">
    <property type="entry name" value="PHP_C"/>
    <property type="match status" value="1"/>
</dbReference>
<evidence type="ECO:0000256" key="6">
    <source>
        <dbReference type="ARBA" id="ARBA00023102"/>
    </source>
</evidence>
<dbReference type="GO" id="GO:0004401">
    <property type="term" value="F:histidinol-phosphatase activity"/>
    <property type="evidence" value="ECO:0007669"/>
    <property type="project" value="UniProtKB-EC"/>
</dbReference>
<dbReference type="RefSeq" id="WP_307203689.1">
    <property type="nucleotide sequence ID" value="NZ_JAUSSU010000004.1"/>
</dbReference>
<evidence type="ECO:0000256" key="7">
    <source>
        <dbReference type="ARBA" id="ARBA00049158"/>
    </source>
</evidence>
<evidence type="ECO:0000256" key="8">
    <source>
        <dbReference type="RuleBase" id="RU366003"/>
    </source>
</evidence>
<dbReference type="SUPFAM" id="SSF89550">
    <property type="entry name" value="PHP domain-like"/>
    <property type="match status" value="1"/>
</dbReference>
<sequence>MKWDGHTHSHFCRHGSDIDLKHYLQKAEALGFSRYTVSEHPPLPEGWLKDTSLMQSLAMNAEELPAYIACVERLKSEFDGRLEVTIGLELDYLYGDETFTERIVSDWHGKLDDVILSVHYLPGRRGMRCIDYTPADFRQGLLAYYGTMEKVVNEYYDHVELAIDSAAGWPVRTRLGHVNLIEKFRLLLPGIDARQSEERLRNMIPKLAAAGIGIDVNTAGMRKSTCLKPYAPEWFVRECLSRGIACVFGSDAHRPEDIGSGWDWYAATIAEKE</sequence>
<evidence type="ECO:0000256" key="4">
    <source>
        <dbReference type="ARBA" id="ARBA00022605"/>
    </source>
</evidence>
<dbReference type="EC" id="3.1.3.15" evidence="3 8"/>
<feature type="domain" description="PHP" evidence="9">
    <location>
        <begin position="4"/>
        <end position="219"/>
    </location>
</feature>
<evidence type="ECO:0000259" key="9">
    <source>
        <dbReference type="Pfam" id="PF02811"/>
    </source>
</evidence>
<dbReference type="NCBIfam" id="NF005996">
    <property type="entry name" value="PRK08123.1"/>
    <property type="match status" value="1"/>
</dbReference>
<dbReference type="InterPro" id="IPR010140">
    <property type="entry name" value="Histidinol_P_phosphatase_HisJ"/>
</dbReference>